<dbReference type="PANTHER" id="PTHR11593">
    <property type="entry name" value="60S RIBOSOMAL PROTEIN L17"/>
    <property type="match status" value="1"/>
</dbReference>
<dbReference type="Gene3D" id="3.90.470.10">
    <property type="entry name" value="Ribosomal protein L22/L17"/>
    <property type="match status" value="1"/>
</dbReference>
<evidence type="ECO:0000313" key="10">
    <source>
        <dbReference type="EMBL" id="OFV67427.1"/>
    </source>
</evidence>
<dbReference type="GO" id="GO:0019843">
    <property type="term" value="F:rRNA binding"/>
    <property type="evidence" value="ECO:0007669"/>
    <property type="project" value="UniProtKB-UniRule"/>
</dbReference>
<dbReference type="GO" id="GO:0002181">
    <property type="term" value="P:cytoplasmic translation"/>
    <property type="evidence" value="ECO:0007669"/>
    <property type="project" value="TreeGrafter"/>
</dbReference>
<dbReference type="Proteomes" id="UP000186940">
    <property type="component" value="Unassembled WGS sequence"/>
</dbReference>
<dbReference type="FunFam" id="3.90.470.10:FF:000015">
    <property type="entry name" value="50S ribosomal protein L22"/>
    <property type="match status" value="1"/>
</dbReference>
<comment type="subunit">
    <text evidence="2 7 9">Part of the 50S ribosomal subunit.</text>
</comment>
<keyword evidence="5 7" id="KW-0689">Ribosomal protein</keyword>
<gene>
    <name evidence="7" type="primary">rpl22</name>
    <name evidence="10" type="ORF">SCAL_001345</name>
</gene>
<evidence type="ECO:0000256" key="8">
    <source>
        <dbReference type="RuleBase" id="RU004005"/>
    </source>
</evidence>
<dbReference type="SUPFAM" id="SSF54843">
    <property type="entry name" value="Ribosomal protein L22"/>
    <property type="match status" value="1"/>
</dbReference>
<evidence type="ECO:0000256" key="1">
    <source>
        <dbReference type="ARBA" id="ARBA00009451"/>
    </source>
</evidence>
<dbReference type="HAMAP" id="MF_01331_A">
    <property type="entry name" value="Ribosomal_uL22_A"/>
    <property type="match status" value="1"/>
</dbReference>
<evidence type="ECO:0000256" key="5">
    <source>
        <dbReference type="ARBA" id="ARBA00022980"/>
    </source>
</evidence>
<comment type="similarity">
    <text evidence="1 7 8">Belongs to the universal ribosomal protein uL22 family.</text>
</comment>
<organism evidence="10 11">
    <name type="scientific">Candidatus Syntropharchaeum caldarium</name>
    <dbReference type="NCBI Taxonomy" id="1838285"/>
    <lineage>
        <taxon>Archaea</taxon>
        <taxon>Methanobacteriati</taxon>
        <taxon>Methanobacteriota</taxon>
        <taxon>Stenosarchaea group</taxon>
        <taxon>Methanomicrobia</taxon>
        <taxon>Methanosarcinales</taxon>
        <taxon>ANME-2 cluster</taxon>
        <taxon>Candidatus Syntropharchaeum</taxon>
    </lineage>
</organism>
<protein>
    <recommendedName>
        <fullName evidence="7">Large ribosomal subunit protein uL22</fullName>
    </recommendedName>
</protein>
<dbReference type="InterPro" id="IPR001063">
    <property type="entry name" value="Ribosomal_uL22"/>
</dbReference>
<dbReference type="CDD" id="cd00336">
    <property type="entry name" value="Ribosomal_L22"/>
    <property type="match status" value="1"/>
</dbReference>
<dbReference type="InterPro" id="IPR036394">
    <property type="entry name" value="Ribosomal_uL22_sf"/>
</dbReference>
<dbReference type="GO" id="GO:0003735">
    <property type="term" value="F:structural constituent of ribosome"/>
    <property type="evidence" value="ECO:0007669"/>
    <property type="project" value="UniProtKB-UniRule"/>
</dbReference>
<evidence type="ECO:0000313" key="11">
    <source>
        <dbReference type="Proteomes" id="UP000186940"/>
    </source>
</evidence>
<dbReference type="EMBL" id="LYOS01000004">
    <property type="protein sequence ID" value="OFV67427.1"/>
    <property type="molecule type" value="Genomic_DNA"/>
</dbReference>
<dbReference type="STRING" id="1838285.SCAL_001345"/>
<name>A0A1F2P7T4_9EURY</name>
<dbReference type="GO" id="GO:0022625">
    <property type="term" value="C:cytosolic large ribosomal subunit"/>
    <property type="evidence" value="ECO:0007669"/>
    <property type="project" value="UniProtKB-UniRule"/>
</dbReference>
<dbReference type="PANTHER" id="PTHR11593:SF10">
    <property type="entry name" value="60S RIBOSOMAL PROTEIN L17"/>
    <property type="match status" value="1"/>
</dbReference>
<evidence type="ECO:0000256" key="3">
    <source>
        <dbReference type="ARBA" id="ARBA00022730"/>
    </source>
</evidence>
<dbReference type="PATRIC" id="fig|1838285.3.peg.1366"/>
<keyword evidence="3 7" id="KW-0699">rRNA-binding</keyword>
<comment type="function">
    <text evidence="7">The globular domain of the protein is located near the polypeptide exit tunnel on the outside of the subunit, while an extended beta-hairpin is found that lines the wall of the exit tunnel in the center of the 70S ribosome.</text>
</comment>
<dbReference type="Pfam" id="PF00237">
    <property type="entry name" value="Ribosomal_L22"/>
    <property type="match status" value="1"/>
</dbReference>
<sequence>MIDMGRMNYTFNVQEVDEERTAKAMRSEMHISPKHAFEICRAIKGKMTEDAKAYLEDVINMRRSVPFKRHKRDVAHRSDLVGWDAGRYPVKAASEILKLIVDAENNAVYKDIEPERMRIKHIATKKGRTIRGFTPRAMGRATPKNTETVTVEILLEEI</sequence>
<dbReference type="NCBIfam" id="NF003260">
    <property type="entry name" value="PRK04223.1"/>
    <property type="match status" value="1"/>
</dbReference>
<proteinExistence type="inferred from homology"/>
<accession>A0A1F2P7T4</accession>
<comment type="caution">
    <text evidence="10">The sequence shown here is derived from an EMBL/GenBank/DDBJ whole genome shotgun (WGS) entry which is preliminary data.</text>
</comment>
<keyword evidence="4 7" id="KW-0694">RNA-binding</keyword>
<keyword evidence="6 7" id="KW-0687">Ribonucleoprotein</keyword>
<evidence type="ECO:0000256" key="2">
    <source>
        <dbReference type="ARBA" id="ARBA00011838"/>
    </source>
</evidence>
<evidence type="ECO:0000256" key="9">
    <source>
        <dbReference type="RuleBase" id="RU004007"/>
    </source>
</evidence>
<comment type="function">
    <text evidence="7 9">This protein binds specifically to 23S rRNA. It makes multiple contacts with different domains of the 23S rRNA in the assembled 50S subunit and ribosome.</text>
</comment>
<dbReference type="InterPro" id="IPR057265">
    <property type="entry name" value="Ribosomal_uL22_arc-type"/>
</dbReference>
<dbReference type="AlphaFoldDB" id="A0A1F2P7T4"/>
<evidence type="ECO:0000256" key="7">
    <source>
        <dbReference type="HAMAP-Rule" id="MF_01331"/>
    </source>
</evidence>
<reference evidence="10" key="1">
    <citation type="submission" date="2016-05" db="EMBL/GenBank/DDBJ databases">
        <title>Microbial consortia oxidize butane by reversing methanogenesis.</title>
        <authorList>
            <person name="Laso-Perez R."/>
            <person name="Richter M."/>
            <person name="Wegener G."/>
            <person name="Musat F."/>
        </authorList>
    </citation>
    <scope>NUCLEOTIDE SEQUENCE [LARGE SCALE GENOMIC DNA]</scope>
    <source>
        <strain evidence="10">BOX2</strain>
    </source>
</reference>
<keyword evidence="11" id="KW-1185">Reference proteome</keyword>
<evidence type="ECO:0000256" key="6">
    <source>
        <dbReference type="ARBA" id="ARBA00023274"/>
    </source>
</evidence>
<evidence type="ECO:0000256" key="4">
    <source>
        <dbReference type="ARBA" id="ARBA00022884"/>
    </source>
</evidence>
<dbReference type="InterPro" id="IPR005721">
    <property type="entry name" value="Ribosomal_uL22_euk/arc"/>
</dbReference>
<dbReference type="NCBIfam" id="TIGR01038">
    <property type="entry name" value="uL22_arch_euk"/>
    <property type="match status" value="1"/>
</dbReference>